<dbReference type="InterPro" id="IPR016166">
    <property type="entry name" value="FAD-bd_PCMH"/>
</dbReference>
<dbReference type="GO" id="GO:1903457">
    <property type="term" value="P:lactate catabolic process"/>
    <property type="evidence" value="ECO:0007669"/>
    <property type="project" value="TreeGrafter"/>
</dbReference>
<dbReference type="GO" id="GO:0004458">
    <property type="term" value="F:D-lactate dehydrogenase (cytochrome) activity"/>
    <property type="evidence" value="ECO:0007669"/>
    <property type="project" value="TreeGrafter"/>
</dbReference>
<dbReference type="AlphaFoldDB" id="A0A1F2WRB8"/>
<dbReference type="PANTHER" id="PTHR11748">
    <property type="entry name" value="D-LACTATE DEHYDROGENASE"/>
    <property type="match status" value="1"/>
</dbReference>
<proteinExistence type="predicted"/>
<dbReference type="InterPro" id="IPR016169">
    <property type="entry name" value="FAD-bd_PCMH_sub2"/>
</dbReference>
<dbReference type="PANTHER" id="PTHR11748:SF118">
    <property type="entry name" value="ALKYLDIHYDROXYACETONEPHOSPHATE SYNTHASE (PRECURSOR)"/>
    <property type="match status" value="1"/>
</dbReference>
<dbReference type="Proteomes" id="UP000177876">
    <property type="component" value="Unassembled WGS sequence"/>
</dbReference>
<dbReference type="InterPro" id="IPR036318">
    <property type="entry name" value="FAD-bd_PCMH-like_sf"/>
</dbReference>
<dbReference type="STRING" id="1797197.A2Y75_11165"/>
<reference evidence="3 4" key="1">
    <citation type="journal article" date="2016" name="Nat. Commun.">
        <title>Thousands of microbial genomes shed light on interconnected biogeochemical processes in an aquifer system.</title>
        <authorList>
            <person name="Anantharaman K."/>
            <person name="Brown C.T."/>
            <person name="Hug L.A."/>
            <person name="Sharon I."/>
            <person name="Castelle C.J."/>
            <person name="Probst A.J."/>
            <person name="Thomas B.C."/>
            <person name="Singh A."/>
            <person name="Wilkins M.J."/>
            <person name="Karaoz U."/>
            <person name="Brodie E.L."/>
            <person name="Williams K.H."/>
            <person name="Hubbard S.S."/>
            <person name="Banfield J.F."/>
        </authorList>
    </citation>
    <scope>NUCLEOTIDE SEQUENCE [LARGE SCALE GENOMIC DNA]</scope>
</reference>
<evidence type="ECO:0000256" key="1">
    <source>
        <dbReference type="ARBA" id="ARBA00023002"/>
    </source>
</evidence>
<dbReference type="Pfam" id="PF01565">
    <property type="entry name" value="FAD_binding_4"/>
    <property type="match status" value="1"/>
</dbReference>
<organism evidence="3 4">
    <name type="scientific">Candidatus Solincola sediminis</name>
    <dbReference type="NCBI Taxonomy" id="1797199"/>
    <lineage>
        <taxon>Bacteria</taxon>
        <taxon>Bacillati</taxon>
        <taxon>Actinomycetota</taxon>
        <taxon>Candidatus Geothermincolia</taxon>
        <taxon>Candidatus Geothermincolales</taxon>
        <taxon>Candidatus Geothermincolaceae</taxon>
        <taxon>Candidatus Solincola</taxon>
    </lineage>
</organism>
<evidence type="ECO:0000313" key="3">
    <source>
        <dbReference type="EMBL" id="OFW59383.1"/>
    </source>
</evidence>
<dbReference type="Gene3D" id="3.30.465.10">
    <property type="match status" value="1"/>
</dbReference>
<dbReference type="InterPro" id="IPR006094">
    <property type="entry name" value="Oxid_FAD_bind_N"/>
</dbReference>
<dbReference type="InterPro" id="IPR016167">
    <property type="entry name" value="FAD-bd_PCMH_sub1"/>
</dbReference>
<dbReference type="EMBL" id="MELK01000016">
    <property type="protein sequence ID" value="OFW59383.1"/>
    <property type="molecule type" value="Genomic_DNA"/>
</dbReference>
<comment type="caution">
    <text evidence="3">The sequence shown here is derived from an EMBL/GenBank/DDBJ whole genome shotgun (WGS) entry which is preliminary data.</text>
</comment>
<gene>
    <name evidence="3" type="ORF">A2Y75_11165</name>
</gene>
<dbReference type="GO" id="GO:0008720">
    <property type="term" value="F:D-lactate dehydrogenase (NAD+) activity"/>
    <property type="evidence" value="ECO:0007669"/>
    <property type="project" value="TreeGrafter"/>
</dbReference>
<protein>
    <recommendedName>
        <fullName evidence="2">FAD-binding PCMH-type domain-containing protein</fullName>
    </recommendedName>
</protein>
<keyword evidence="1" id="KW-0560">Oxidoreductase</keyword>
<name>A0A1F2WRB8_9ACTN</name>
<evidence type="ECO:0000259" key="2">
    <source>
        <dbReference type="PROSITE" id="PS51387"/>
    </source>
</evidence>
<dbReference type="PROSITE" id="PS51387">
    <property type="entry name" value="FAD_PCMH"/>
    <property type="match status" value="1"/>
</dbReference>
<accession>A0A1F2WRB8</accession>
<dbReference type="SUPFAM" id="SSF56176">
    <property type="entry name" value="FAD-binding/transporter-associated domain-like"/>
    <property type="match status" value="1"/>
</dbReference>
<evidence type="ECO:0000313" key="4">
    <source>
        <dbReference type="Proteomes" id="UP000177876"/>
    </source>
</evidence>
<dbReference type="GO" id="GO:0071949">
    <property type="term" value="F:FAD binding"/>
    <property type="evidence" value="ECO:0007669"/>
    <property type="project" value="InterPro"/>
</dbReference>
<dbReference type="Gene3D" id="3.30.43.10">
    <property type="entry name" value="Uridine Diphospho-n-acetylenolpyruvylglucosamine Reductase, domain 2"/>
    <property type="match status" value="1"/>
</dbReference>
<sequence length="548" mass="60718">MLAPEAYKELEEALGAENVSQEPGVMDSYAWQSSFNFNPTYWVPRPEAVVLPGSTEDVVAIVKICNKYGVKFKAISSGWGAHAAPGSEGVIQVDLRRMDRIIEIDEKNMSAVVEPCAIGGQIRAEAMKLGLNVHMISAGAVSSPLASATSAWGCCWDGVVSGWSPRTVLGVEWVLPTGEVLKLGTLGSDDGWFCGDGPGPSLRGLMRGRCGTFSGNGIYTKCALKLYNWPGPAVPDCDGLLLDAEMPMPENFKVYWTIFKDREHFRDASYEITTEGIGYISLKLNLGTLLCVLLPHVVKTTNWPNLTSLRNLFYGVQHGYVYIVGGNSRRDRAFQENVIRDVVKQHRGVMLDLEDFGLATPLFWGLISGAFPPSSYRMGGQFYTGWGQDDAWDAMVTWDEQGQQVKQNWIERDGCVDDLADCAFDFFCEEGNMAHSEEVWFYDPRKKEHSDATLPINVDFLLQSLENCMELGGNMEPSIRKLLSPILGNYNVWQKKIQDAFDPGHAGDDMLYTYEQDLDLASLDQAKVKRVLELLAKFAWTPEGAPPA</sequence>
<feature type="domain" description="FAD-binding PCMH-type" evidence="2">
    <location>
        <begin position="42"/>
        <end position="229"/>
    </location>
</feature>